<dbReference type="EMBL" id="KZ992952">
    <property type="protein sequence ID" value="RKP06106.1"/>
    <property type="molecule type" value="Genomic_DNA"/>
</dbReference>
<dbReference type="Proteomes" id="UP000271241">
    <property type="component" value="Unassembled WGS sequence"/>
</dbReference>
<comment type="similarity">
    <text evidence="2 12">Belongs to the PAM17 family.</text>
</comment>
<evidence type="ECO:0000256" key="1">
    <source>
        <dbReference type="ARBA" id="ARBA00004448"/>
    </source>
</evidence>
<dbReference type="STRING" id="78915.A0A4P9XK41"/>
<keyword evidence="5 12" id="KW-0999">Mitochondrion inner membrane</keyword>
<comment type="subunit">
    <text evidence="12">Component of the PAM complex.</text>
</comment>
<gene>
    <name evidence="13" type="ORF">THASP1DRAFT_32067</name>
</gene>
<keyword evidence="4 12" id="KW-0812">Transmembrane</keyword>
<sequence length="201" mass="22796">MQRSCAARASSLLGRPVRVAWQPARLASTATKTASTPDLVAERRHHPITWNEYFALRRKRILHERITTVPTTLLGLASGIAYFGTRSVDVTTTVLGMDPFMMYGLGAAACGFTGFLMGPVVASSVWRLTHKKVAKTMDEMDREFYHHIVKYRSDISLNSIRNPVPDYYGEKIGSLHDYRRWLRRQREHLRKGTFQLGEGDA</sequence>
<evidence type="ECO:0000256" key="3">
    <source>
        <dbReference type="ARBA" id="ARBA00022448"/>
    </source>
</evidence>
<keyword evidence="3 12" id="KW-0813">Transport</keyword>
<dbReference type="GO" id="GO:0030150">
    <property type="term" value="P:protein import into mitochondrial matrix"/>
    <property type="evidence" value="ECO:0007669"/>
    <property type="project" value="UniProtKB-UniRule"/>
</dbReference>
<keyword evidence="14" id="KW-1185">Reference proteome</keyword>
<dbReference type="AlphaFoldDB" id="A0A4P9XK41"/>
<keyword evidence="7" id="KW-0809">Transit peptide</keyword>
<evidence type="ECO:0000256" key="9">
    <source>
        <dbReference type="ARBA" id="ARBA00023010"/>
    </source>
</evidence>
<evidence type="ECO:0000256" key="10">
    <source>
        <dbReference type="ARBA" id="ARBA00023128"/>
    </source>
</evidence>
<evidence type="ECO:0000256" key="11">
    <source>
        <dbReference type="ARBA" id="ARBA00023136"/>
    </source>
</evidence>
<feature type="transmembrane region" description="Helical" evidence="12">
    <location>
        <begin position="100"/>
        <end position="122"/>
    </location>
</feature>
<dbReference type="GO" id="GO:0001405">
    <property type="term" value="C:PAM complex, Tim23 associated import motor"/>
    <property type="evidence" value="ECO:0007669"/>
    <property type="project" value="UniProtKB-UniRule"/>
</dbReference>
<comment type="subcellular location">
    <subcellularLocation>
        <location evidence="1 12">Mitochondrion inner membrane</location>
        <topology evidence="1 12">Multi-pass membrane protein</topology>
    </subcellularLocation>
</comment>
<accession>A0A4P9XK41</accession>
<keyword evidence="9 12" id="KW-0811">Translocation</keyword>
<evidence type="ECO:0000313" key="13">
    <source>
        <dbReference type="EMBL" id="RKP06106.1"/>
    </source>
</evidence>
<keyword evidence="11 12" id="KW-0472">Membrane</keyword>
<evidence type="ECO:0000256" key="12">
    <source>
        <dbReference type="RuleBase" id="RU367146"/>
    </source>
</evidence>
<comment type="function">
    <text evidence="12">Component of the PAM complex, a complex required for the translocation of transit peptide-containing proteins from the inner membrane into the mitochondrial matrix in an ATP-dependent manner.</text>
</comment>
<evidence type="ECO:0000256" key="2">
    <source>
        <dbReference type="ARBA" id="ARBA00006837"/>
    </source>
</evidence>
<keyword evidence="8 12" id="KW-1133">Transmembrane helix</keyword>
<organism evidence="13 14">
    <name type="scientific">Thamnocephalis sphaerospora</name>
    <dbReference type="NCBI Taxonomy" id="78915"/>
    <lineage>
        <taxon>Eukaryota</taxon>
        <taxon>Fungi</taxon>
        <taxon>Fungi incertae sedis</taxon>
        <taxon>Zoopagomycota</taxon>
        <taxon>Zoopagomycotina</taxon>
        <taxon>Zoopagomycetes</taxon>
        <taxon>Zoopagales</taxon>
        <taxon>Sigmoideomycetaceae</taxon>
        <taxon>Thamnocephalis</taxon>
    </lineage>
</organism>
<dbReference type="PANTHER" id="PTHR28021">
    <property type="entry name" value="PRESEQUENCE TRANSLOCATED-ASSOCIATED MOTOR SUBUNIT PAM17, MITOCHONDRIAL"/>
    <property type="match status" value="1"/>
</dbReference>
<dbReference type="InterPro" id="IPR013875">
    <property type="entry name" value="Pam17"/>
</dbReference>
<proteinExistence type="inferred from homology"/>
<protein>
    <recommendedName>
        <fullName evidence="12">Presequence translocated-associated motor subunit PAM17</fullName>
    </recommendedName>
</protein>
<evidence type="ECO:0000256" key="6">
    <source>
        <dbReference type="ARBA" id="ARBA00022927"/>
    </source>
</evidence>
<dbReference type="OrthoDB" id="5970083at2759"/>
<evidence type="ECO:0000256" key="5">
    <source>
        <dbReference type="ARBA" id="ARBA00022792"/>
    </source>
</evidence>
<feature type="transmembrane region" description="Helical" evidence="12">
    <location>
        <begin position="66"/>
        <end position="85"/>
    </location>
</feature>
<evidence type="ECO:0000256" key="8">
    <source>
        <dbReference type="ARBA" id="ARBA00022989"/>
    </source>
</evidence>
<dbReference type="PANTHER" id="PTHR28021:SF1">
    <property type="entry name" value="PRESEQUENCE TRANSLOCATED-ASSOCIATED MOTOR SUBUNIT PAM17, MITOCHONDRIAL"/>
    <property type="match status" value="1"/>
</dbReference>
<evidence type="ECO:0000256" key="4">
    <source>
        <dbReference type="ARBA" id="ARBA00022692"/>
    </source>
</evidence>
<keyword evidence="10 12" id="KW-0496">Mitochondrion</keyword>
<reference evidence="14" key="1">
    <citation type="journal article" date="2018" name="Nat. Microbiol.">
        <title>Leveraging single-cell genomics to expand the fungal tree of life.</title>
        <authorList>
            <person name="Ahrendt S.R."/>
            <person name="Quandt C.A."/>
            <person name="Ciobanu D."/>
            <person name="Clum A."/>
            <person name="Salamov A."/>
            <person name="Andreopoulos B."/>
            <person name="Cheng J.F."/>
            <person name="Woyke T."/>
            <person name="Pelin A."/>
            <person name="Henrissat B."/>
            <person name="Reynolds N.K."/>
            <person name="Benny G.L."/>
            <person name="Smith M.E."/>
            <person name="James T.Y."/>
            <person name="Grigoriev I.V."/>
        </authorList>
    </citation>
    <scope>NUCLEOTIDE SEQUENCE [LARGE SCALE GENOMIC DNA]</scope>
    <source>
        <strain evidence="14">RSA 1356</strain>
    </source>
</reference>
<evidence type="ECO:0000313" key="14">
    <source>
        <dbReference type="Proteomes" id="UP000271241"/>
    </source>
</evidence>
<evidence type="ECO:0000256" key="7">
    <source>
        <dbReference type="ARBA" id="ARBA00022946"/>
    </source>
</evidence>
<name>A0A4P9XK41_9FUNG</name>
<dbReference type="Pfam" id="PF08566">
    <property type="entry name" value="Pam17"/>
    <property type="match status" value="1"/>
</dbReference>
<keyword evidence="6 12" id="KW-0653">Protein transport</keyword>